<reference evidence="1" key="1">
    <citation type="submission" date="2022-03" db="EMBL/GenBank/DDBJ databases">
        <authorList>
            <person name="Alioto T."/>
            <person name="Alioto T."/>
            <person name="Gomez Garrido J."/>
        </authorList>
    </citation>
    <scope>NUCLEOTIDE SEQUENCE</scope>
</reference>
<sequence length="107" mass="11847">MEEPMVTIMTTTLLIQSVEKRNAPKRNTAKPPFGAPGLVKASDGTLMPFKELNIYENYLDVMRYVDGEPPEKSSNQVLTCSSSQPVTVGIRKATQEKHTKHQIVNSG</sequence>
<dbReference type="AlphaFoldDB" id="A0AAD1RGD7"/>
<evidence type="ECO:0000313" key="2">
    <source>
        <dbReference type="Proteomes" id="UP001295444"/>
    </source>
</evidence>
<evidence type="ECO:0000313" key="1">
    <source>
        <dbReference type="EMBL" id="CAH2252911.1"/>
    </source>
</evidence>
<protein>
    <submittedName>
        <fullName evidence="1">Uncharacterized protein</fullName>
    </submittedName>
</protein>
<dbReference type="Proteomes" id="UP001295444">
    <property type="component" value="Chromosome 02"/>
</dbReference>
<gene>
    <name evidence="1" type="ORF">PECUL_23A061108</name>
</gene>
<organism evidence="1 2">
    <name type="scientific">Pelobates cultripes</name>
    <name type="common">Western spadefoot toad</name>
    <dbReference type="NCBI Taxonomy" id="61616"/>
    <lineage>
        <taxon>Eukaryota</taxon>
        <taxon>Metazoa</taxon>
        <taxon>Chordata</taxon>
        <taxon>Craniata</taxon>
        <taxon>Vertebrata</taxon>
        <taxon>Euteleostomi</taxon>
        <taxon>Amphibia</taxon>
        <taxon>Batrachia</taxon>
        <taxon>Anura</taxon>
        <taxon>Pelobatoidea</taxon>
        <taxon>Pelobatidae</taxon>
        <taxon>Pelobates</taxon>
    </lineage>
</organism>
<dbReference type="EMBL" id="OW240913">
    <property type="protein sequence ID" value="CAH2252911.1"/>
    <property type="molecule type" value="Genomic_DNA"/>
</dbReference>
<name>A0AAD1RGD7_PELCU</name>
<keyword evidence="2" id="KW-1185">Reference proteome</keyword>
<proteinExistence type="predicted"/>
<accession>A0AAD1RGD7</accession>